<keyword evidence="4" id="KW-1185">Reference proteome</keyword>
<dbReference type="Proteomes" id="UP001283361">
    <property type="component" value="Unassembled WGS sequence"/>
</dbReference>
<gene>
    <name evidence="3" type="ORF">RRG08_061993</name>
</gene>
<feature type="signal peptide" evidence="1">
    <location>
        <begin position="1"/>
        <end position="33"/>
    </location>
</feature>
<evidence type="ECO:0000259" key="2">
    <source>
        <dbReference type="Pfam" id="PF21892"/>
    </source>
</evidence>
<dbReference type="AlphaFoldDB" id="A0AAE1A4Y6"/>
<evidence type="ECO:0000313" key="4">
    <source>
        <dbReference type="Proteomes" id="UP001283361"/>
    </source>
</evidence>
<organism evidence="3 4">
    <name type="scientific">Elysia crispata</name>
    <name type="common">lettuce slug</name>
    <dbReference type="NCBI Taxonomy" id="231223"/>
    <lineage>
        <taxon>Eukaryota</taxon>
        <taxon>Metazoa</taxon>
        <taxon>Spiralia</taxon>
        <taxon>Lophotrochozoa</taxon>
        <taxon>Mollusca</taxon>
        <taxon>Gastropoda</taxon>
        <taxon>Heterobranchia</taxon>
        <taxon>Euthyneura</taxon>
        <taxon>Panpulmonata</taxon>
        <taxon>Sacoglossa</taxon>
        <taxon>Placobranchoidea</taxon>
        <taxon>Plakobranchidae</taxon>
        <taxon>Elysia</taxon>
    </lineage>
</organism>
<sequence length="311" mass="34866">MGGQRSPQDHRVTTLTFTFLVLLAVNGPFECQGQEITSDVAHNVCTLKGRVNTDKDWYGYLLQKVLKQDYAKIEYQITYPVKECCASLLIYYDNQVKEFRPNMSCEERLAVLPADNNQVIPLTTKDHPTSGCSVLEENGEEVYVCREERVFRSSIPRTWYFAVSRCGTERSEGFLNLNYEFNITGFSGECGEDVHDLNSDDVSDSSEGEELEEFGGTALALAAGEMDCQGRLDECMIHYYSPTLSLNEFNNVWNCVSMVDCSGDARGQDVKNQLVDKIRNTPIDSSSYDKGSMSSLSLVLGFVCLVLSLNR</sequence>
<dbReference type="Pfam" id="PF21892">
    <property type="entry name" value="TMEM145_N"/>
    <property type="match status" value="1"/>
</dbReference>
<protein>
    <recommendedName>
        <fullName evidence="2">GPR180-like N-terminal domain-containing protein</fullName>
    </recommendedName>
</protein>
<reference evidence="3" key="1">
    <citation type="journal article" date="2023" name="G3 (Bethesda)">
        <title>A reference genome for the long-term kleptoplast-retaining sea slug Elysia crispata morphotype clarki.</title>
        <authorList>
            <person name="Eastman K.E."/>
            <person name="Pendleton A.L."/>
            <person name="Shaikh M.A."/>
            <person name="Suttiyut T."/>
            <person name="Ogas R."/>
            <person name="Tomko P."/>
            <person name="Gavelis G."/>
            <person name="Widhalm J.R."/>
            <person name="Wisecaver J.H."/>
        </authorList>
    </citation>
    <scope>NUCLEOTIDE SEQUENCE</scope>
    <source>
        <strain evidence="3">ECLA1</strain>
    </source>
</reference>
<accession>A0AAE1A4Y6</accession>
<evidence type="ECO:0000256" key="1">
    <source>
        <dbReference type="SAM" id="SignalP"/>
    </source>
</evidence>
<name>A0AAE1A4Y6_9GAST</name>
<evidence type="ECO:0000313" key="3">
    <source>
        <dbReference type="EMBL" id="KAK3780372.1"/>
    </source>
</evidence>
<comment type="caution">
    <text evidence="3">The sequence shown here is derived from an EMBL/GenBank/DDBJ whole genome shotgun (WGS) entry which is preliminary data.</text>
</comment>
<feature type="chain" id="PRO_5041945210" description="GPR180-like N-terminal domain-containing protein" evidence="1">
    <location>
        <begin position="34"/>
        <end position="311"/>
    </location>
</feature>
<keyword evidence="1" id="KW-0732">Signal</keyword>
<feature type="domain" description="GPR180-like N-terminal" evidence="2">
    <location>
        <begin position="48"/>
        <end position="170"/>
    </location>
</feature>
<proteinExistence type="predicted"/>
<dbReference type="InterPro" id="IPR053880">
    <property type="entry name" value="GPR180-like_N"/>
</dbReference>
<dbReference type="EMBL" id="JAWDGP010002732">
    <property type="protein sequence ID" value="KAK3780372.1"/>
    <property type="molecule type" value="Genomic_DNA"/>
</dbReference>